<reference evidence="1 2" key="1">
    <citation type="submission" date="2020-02" db="EMBL/GenBank/DDBJ databases">
        <title>Whole-genome analyses of novel actinobacteria.</title>
        <authorList>
            <person name="Sahin N."/>
        </authorList>
    </citation>
    <scope>NUCLEOTIDE SEQUENCE [LARGE SCALE GENOMIC DNA]</scope>
    <source>
        <strain evidence="1 2">A7024</strain>
    </source>
</reference>
<organism evidence="1 2">
    <name type="scientific">Streptomyces coryli</name>
    <dbReference type="NCBI Taxonomy" id="1128680"/>
    <lineage>
        <taxon>Bacteria</taxon>
        <taxon>Bacillati</taxon>
        <taxon>Actinomycetota</taxon>
        <taxon>Actinomycetes</taxon>
        <taxon>Kitasatosporales</taxon>
        <taxon>Streptomycetaceae</taxon>
        <taxon>Streptomyces</taxon>
    </lineage>
</organism>
<proteinExistence type="predicted"/>
<evidence type="ECO:0000313" key="2">
    <source>
        <dbReference type="Proteomes" id="UP000481583"/>
    </source>
</evidence>
<gene>
    <name evidence="1" type="ORF">G5C51_26605</name>
</gene>
<dbReference type="AlphaFoldDB" id="A0A6G4U636"/>
<dbReference type="Proteomes" id="UP000481583">
    <property type="component" value="Unassembled WGS sequence"/>
</dbReference>
<accession>A0A6G4U636</accession>
<name>A0A6G4U636_9ACTN</name>
<sequence length="96" mass="10296">MTDKTARLTKNIDAFVRAHGGSARAQVAYLGQMGARISLVGEDGEWGDQVAPDVETAKAALEAAQGVTVQDDFDGEMAAEVRTGPYEWRRMAGIQL</sequence>
<protein>
    <submittedName>
        <fullName evidence="1">Uncharacterized protein</fullName>
    </submittedName>
</protein>
<keyword evidence="2" id="KW-1185">Reference proteome</keyword>
<evidence type="ECO:0000313" key="1">
    <source>
        <dbReference type="EMBL" id="NGN67462.1"/>
    </source>
</evidence>
<dbReference type="RefSeq" id="WP_165240756.1">
    <property type="nucleotide sequence ID" value="NZ_JAAKZV010000144.1"/>
</dbReference>
<dbReference type="EMBL" id="JAAKZV010000144">
    <property type="protein sequence ID" value="NGN67462.1"/>
    <property type="molecule type" value="Genomic_DNA"/>
</dbReference>
<comment type="caution">
    <text evidence="1">The sequence shown here is derived from an EMBL/GenBank/DDBJ whole genome shotgun (WGS) entry which is preliminary data.</text>
</comment>